<accession>A0ABU3A0X2</accession>
<keyword evidence="2" id="KW-1185">Reference proteome</keyword>
<comment type="caution">
    <text evidence="1">The sequence shown here is derived from an EMBL/GenBank/DDBJ whole genome shotgun (WGS) entry which is preliminary data.</text>
</comment>
<dbReference type="RefSeq" id="WP_311580820.1">
    <property type="nucleotide sequence ID" value="NZ_JAVRIF010000004.1"/>
</dbReference>
<reference evidence="1 2" key="1">
    <citation type="submission" date="2023-09" db="EMBL/GenBank/DDBJ databases">
        <authorList>
            <person name="Rey-Velasco X."/>
        </authorList>
    </citation>
    <scope>NUCLEOTIDE SEQUENCE [LARGE SCALE GENOMIC DNA]</scope>
    <source>
        <strain evidence="1 2">W431</strain>
    </source>
</reference>
<gene>
    <name evidence="1" type="ORF">RM573_09525</name>
</gene>
<dbReference type="Proteomes" id="UP001266357">
    <property type="component" value="Unassembled WGS sequence"/>
</dbReference>
<evidence type="ECO:0000313" key="2">
    <source>
        <dbReference type="Proteomes" id="UP001266357"/>
    </source>
</evidence>
<protein>
    <submittedName>
        <fullName evidence="1">Uncharacterized protein</fullName>
    </submittedName>
</protein>
<name>A0ABU3A0X2_9GAMM</name>
<evidence type="ECO:0000313" key="1">
    <source>
        <dbReference type="EMBL" id="MDT0603833.1"/>
    </source>
</evidence>
<organism evidence="1 2">
    <name type="scientific">Thalassotalea castellviae</name>
    <dbReference type="NCBI Taxonomy" id="3075612"/>
    <lineage>
        <taxon>Bacteria</taxon>
        <taxon>Pseudomonadati</taxon>
        <taxon>Pseudomonadota</taxon>
        <taxon>Gammaproteobacteria</taxon>
        <taxon>Alteromonadales</taxon>
        <taxon>Colwelliaceae</taxon>
        <taxon>Thalassotalea</taxon>
    </lineage>
</organism>
<proteinExistence type="predicted"/>
<dbReference type="EMBL" id="JAVRIF010000004">
    <property type="protein sequence ID" value="MDT0603833.1"/>
    <property type="molecule type" value="Genomic_DNA"/>
</dbReference>
<sequence>MKNLLILIVAIAIFLHFYPQPELESWFEEQKTMVLSEFSNATDTKVRLNPEKIYKDLQPSFGQFNEEEQTFVRTITSTRESVKEFYNKYCENKRPTPKLHQKNQQLICTKISAYQSLF</sequence>